<protein>
    <submittedName>
        <fullName evidence="1">Hemagglutinin</fullName>
    </submittedName>
</protein>
<evidence type="ECO:0000313" key="1">
    <source>
        <dbReference type="EMBL" id="RKP43451.1"/>
    </source>
</evidence>
<gene>
    <name evidence="1" type="ORF">D7S86_28885</name>
</gene>
<dbReference type="InterPro" id="IPR025157">
    <property type="entry name" value="Hemagglutinin_rpt"/>
</dbReference>
<sequence>MVQTDPRFANDATWRSASDMLAQLDVDAQSVARFIGDGFYQQQLVQQQIIAATGHKHLGDYTDNQNQYAALINNGVTAAKQFDLNVGTALTEAQMAALTRDIVWLVNETVTLPDGTTQTVLVPQVYLVANNLDVTGTGSVIAGKNVSIDSERLHNSGTLASQSVTIVTADGITNSGTLAGHSVQARTVYDLNNLGGLIQGNAVALSVGGDLNLLSTTQATHDLSGNAQTLDKTSTIRAGTLDAQAGRDLNARAANIEASADATLAAAHDVHLDTVTQSSDDHVAWATRDHVERASSTDTGTRVSAGKNLTITTGHDVNATAAYAQAGDALTVAAGHDIQITAGERSLYANEENTQSQREFLRSRSTHTIDTEQQTASIGSTLSGNTVDIQAAHDVTIRGSTVASTGDVNVRAGNDLNIAASTDSLIDRHYSDIHLSGLGATGGLSYGTSDTKTTAQDTQTRAHGSLIGSTGGDVRLAAGADLHASGSQLIAKRHVSGAGANITLDAATATRDHTKTVETDTSGFTLGLAGTVGDAVNATIQQAQAISNGEGDPRATALHAIALAGNAAMAATGAAGAMGGATGGKTPSVSVQLSYGETHSEDT</sequence>
<dbReference type="Pfam" id="PF13332">
    <property type="entry name" value="Fil_haemagg_2"/>
    <property type="match status" value="3"/>
</dbReference>
<dbReference type="AlphaFoldDB" id="A0A494X1D3"/>
<dbReference type="EMBL" id="RBZU01000035">
    <property type="protein sequence ID" value="RKP43451.1"/>
    <property type="molecule type" value="Genomic_DNA"/>
</dbReference>
<dbReference type="GO" id="GO:0003824">
    <property type="term" value="F:catalytic activity"/>
    <property type="evidence" value="ECO:0007669"/>
    <property type="project" value="UniProtKB-ARBA"/>
</dbReference>
<comment type="caution">
    <text evidence="1">The sequence shown here is derived from an EMBL/GenBank/DDBJ whole genome shotgun (WGS) entry which is preliminary data.</text>
</comment>
<evidence type="ECO:0000313" key="2">
    <source>
        <dbReference type="Proteomes" id="UP000270342"/>
    </source>
</evidence>
<organism evidence="1 2">
    <name type="scientific">Pararobbsia silviterrae</name>
    <dbReference type="NCBI Taxonomy" id="1792498"/>
    <lineage>
        <taxon>Bacteria</taxon>
        <taxon>Pseudomonadati</taxon>
        <taxon>Pseudomonadota</taxon>
        <taxon>Betaproteobacteria</taxon>
        <taxon>Burkholderiales</taxon>
        <taxon>Burkholderiaceae</taxon>
        <taxon>Pararobbsia</taxon>
    </lineage>
</organism>
<accession>A0A494X1D3</accession>
<name>A0A494X1D3_9BURK</name>
<reference evidence="1 2" key="1">
    <citation type="submission" date="2018-10" db="EMBL/GenBank/DDBJ databases">
        <title>Robbsia sp. DHC34, isolated from soil.</title>
        <authorList>
            <person name="Gao Z.-H."/>
            <person name="Qiu L.-H."/>
        </authorList>
    </citation>
    <scope>NUCLEOTIDE SEQUENCE [LARGE SCALE GENOMIC DNA]</scope>
    <source>
        <strain evidence="1 2">DHC34</strain>
    </source>
</reference>
<keyword evidence="2" id="KW-1185">Reference proteome</keyword>
<dbReference type="Proteomes" id="UP000270342">
    <property type="component" value="Unassembled WGS sequence"/>
</dbReference>
<proteinExistence type="predicted"/>
<feature type="non-terminal residue" evidence="1">
    <location>
        <position position="603"/>
    </location>
</feature>